<organism evidence="4 5">
    <name type="scientific">Cupriavidus nantongensis</name>
    <dbReference type="NCBI Taxonomy" id="1796606"/>
    <lineage>
        <taxon>Bacteria</taxon>
        <taxon>Pseudomonadati</taxon>
        <taxon>Pseudomonadota</taxon>
        <taxon>Betaproteobacteria</taxon>
        <taxon>Burkholderiales</taxon>
        <taxon>Burkholderiaceae</taxon>
        <taxon>Cupriavidus</taxon>
    </lineage>
</organism>
<proteinExistence type="inferred from homology"/>
<dbReference type="STRING" id="1796606.A2G96_11215"/>
<dbReference type="PROSITE" id="PS00070">
    <property type="entry name" value="ALDEHYDE_DEHYDR_CYS"/>
    <property type="match status" value="1"/>
</dbReference>
<dbReference type="AlphaFoldDB" id="A0A142JJK9"/>
<keyword evidence="5" id="KW-1185">Reference proteome</keyword>
<evidence type="ECO:0000313" key="5">
    <source>
        <dbReference type="Proteomes" id="UP000075238"/>
    </source>
</evidence>
<name>A0A142JJK9_9BURK</name>
<dbReference type="KEGG" id="cnan:A2G96_11215"/>
<feature type="domain" description="Aldehyde dehydrogenase" evidence="3">
    <location>
        <begin position="18"/>
        <end position="462"/>
    </location>
</feature>
<reference evidence="4 5" key="1">
    <citation type="submission" date="2016-03" db="EMBL/GenBank/DDBJ databases">
        <title>Complete genome sequence of a novel chlorpyrifos degrading bacterium, Cupriavidus nantongensis sp. X1.</title>
        <authorList>
            <person name="Fang L."/>
        </authorList>
    </citation>
    <scope>NUCLEOTIDE SEQUENCE [LARGE SCALE GENOMIC DNA]</scope>
    <source>
        <strain evidence="4 5">X1</strain>
    </source>
</reference>
<dbReference type="GO" id="GO:0016620">
    <property type="term" value="F:oxidoreductase activity, acting on the aldehyde or oxo group of donors, NAD or NADP as acceptor"/>
    <property type="evidence" value="ECO:0007669"/>
    <property type="project" value="InterPro"/>
</dbReference>
<dbReference type="InterPro" id="IPR044086">
    <property type="entry name" value="LUC3-like"/>
</dbReference>
<dbReference type="PANTHER" id="PTHR11699">
    <property type="entry name" value="ALDEHYDE DEHYDROGENASE-RELATED"/>
    <property type="match status" value="1"/>
</dbReference>
<dbReference type="InterPro" id="IPR016162">
    <property type="entry name" value="Ald_DH_N"/>
</dbReference>
<dbReference type="InterPro" id="IPR015590">
    <property type="entry name" value="Aldehyde_DH_dom"/>
</dbReference>
<dbReference type="FunFam" id="3.40.605.10:FF:000007">
    <property type="entry name" value="NAD/NADP-dependent betaine aldehyde dehydrogenase"/>
    <property type="match status" value="1"/>
</dbReference>
<dbReference type="InterPro" id="IPR016163">
    <property type="entry name" value="Ald_DH_C"/>
</dbReference>
<dbReference type="SUPFAM" id="SSF53720">
    <property type="entry name" value="ALDH-like"/>
    <property type="match status" value="1"/>
</dbReference>
<dbReference type="InterPro" id="IPR016160">
    <property type="entry name" value="Ald_DH_CS_CYS"/>
</dbReference>
<dbReference type="Pfam" id="PF00171">
    <property type="entry name" value="Aldedh"/>
    <property type="match status" value="1"/>
</dbReference>
<evidence type="ECO:0000259" key="3">
    <source>
        <dbReference type="Pfam" id="PF00171"/>
    </source>
</evidence>
<dbReference type="RefSeq" id="WP_062799315.1">
    <property type="nucleotide sequence ID" value="NZ_CP014844.1"/>
</dbReference>
<dbReference type="InterPro" id="IPR016161">
    <property type="entry name" value="Ald_DH/histidinol_DH"/>
</dbReference>
<protein>
    <submittedName>
        <fullName evidence="4">Aldehyde dehydrogenase</fullName>
    </submittedName>
</protein>
<gene>
    <name evidence="4" type="ORF">A2G96_11215</name>
</gene>
<sequence length="472" mass="49359">MASNAALLIGGKLVEGTARLDVVNPATGQVFTTVSCATEREARDAVAAAKQAQPGWAAAGLPARRALLLRFADEMGANAEELAALLVLEQGKPLAEAHQELAFAQAFVRHLAGLELPVEVVQDDATHRVEIHHKPLGVVAAIAAWNFPLLIAAYKIAPALLLGNTVVLKPAPTTPLASLRLGALARDIFPPGVLNVITDRNDLGAFLTAHPDVAKVSFTGSTATGKKVMESAGPRLKRVTLELGGNDGAIVLDDASVAEIAPKIFGSAFYNCGQVCLALKRLYVHASIHDELCEALAELANAAVVGNGAEPGVTIGPLQNAMQFDKAGRFLAAARRDGKILTGGAALPGDGYFVAPTIVRDLPDGNELVAEEQFAPILPVLTYHDIDEALARVNASPYGLGGSVWSSDPQRAYAVAQRLDVGTAWINQHLHFGPHIPLVGAKESGVGVEFAAEGLAEYAQMSVINIARQQGG</sequence>
<evidence type="ECO:0000256" key="1">
    <source>
        <dbReference type="ARBA" id="ARBA00009986"/>
    </source>
</evidence>
<dbReference type="Proteomes" id="UP000075238">
    <property type="component" value="Chromosome 1"/>
</dbReference>
<evidence type="ECO:0000313" key="4">
    <source>
        <dbReference type="EMBL" id="AMR78271.1"/>
    </source>
</evidence>
<evidence type="ECO:0000256" key="2">
    <source>
        <dbReference type="ARBA" id="ARBA00023002"/>
    </source>
</evidence>
<comment type="similarity">
    <text evidence="1">Belongs to the aldehyde dehydrogenase family.</text>
</comment>
<accession>A0A142JJK9</accession>
<dbReference type="Gene3D" id="3.40.605.10">
    <property type="entry name" value="Aldehyde Dehydrogenase, Chain A, domain 1"/>
    <property type="match status" value="1"/>
</dbReference>
<dbReference type="Gene3D" id="3.40.309.10">
    <property type="entry name" value="Aldehyde Dehydrogenase, Chain A, domain 2"/>
    <property type="match status" value="1"/>
</dbReference>
<dbReference type="OrthoDB" id="6187633at2"/>
<dbReference type="EMBL" id="CP014844">
    <property type="protein sequence ID" value="AMR78271.1"/>
    <property type="molecule type" value="Genomic_DNA"/>
</dbReference>
<keyword evidence="2" id="KW-0560">Oxidoreductase</keyword>
<dbReference type="CDD" id="cd07106">
    <property type="entry name" value="ALDH_AldA-AAD23400"/>
    <property type="match status" value="1"/>
</dbReference>